<evidence type="ECO:0000256" key="3">
    <source>
        <dbReference type="ARBA" id="ARBA00013068"/>
    </source>
</evidence>
<evidence type="ECO:0000256" key="5">
    <source>
        <dbReference type="ARBA" id="ARBA00023239"/>
    </source>
</evidence>
<dbReference type="SUPFAM" id="SSF51569">
    <property type="entry name" value="Aldolase"/>
    <property type="match status" value="1"/>
</dbReference>
<dbReference type="PANTHER" id="PTHR11627">
    <property type="entry name" value="FRUCTOSE-BISPHOSPHATE ALDOLASE"/>
    <property type="match status" value="1"/>
</dbReference>
<dbReference type="GO" id="GO:0006096">
    <property type="term" value="P:glycolytic process"/>
    <property type="evidence" value="ECO:0007669"/>
    <property type="project" value="UniProtKB-UniPathway"/>
</dbReference>
<dbReference type="UniPathway" id="UPA00109">
    <property type="reaction ID" value="UER00183"/>
</dbReference>
<dbReference type="EC" id="4.1.2.13" evidence="3"/>
<comment type="pathway">
    <text evidence="1">Carbohydrate degradation; glycolysis; D-glyceraldehyde 3-phosphate and glycerone phosphate from D-glucose: step 4/4.</text>
</comment>
<proteinExistence type="inferred from homology"/>
<keyword evidence="4" id="KW-0324">Glycolysis</keyword>
<evidence type="ECO:0000256" key="2">
    <source>
        <dbReference type="ARBA" id="ARBA00010387"/>
    </source>
</evidence>
<evidence type="ECO:0000256" key="1">
    <source>
        <dbReference type="ARBA" id="ARBA00004714"/>
    </source>
</evidence>
<dbReference type="GO" id="GO:0004332">
    <property type="term" value="F:fructose-bisphosphate aldolase activity"/>
    <property type="evidence" value="ECO:0007669"/>
    <property type="project" value="UniProtKB-EC"/>
</dbReference>
<gene>
    <name evidence="6" type="ORF">METZ01_LOCUS288006</name>
</gene>
<name>A0A382LJ90_9ZZZZ</name>
<dbReference type="Pfam" id="PF00274">
    <property type="entry name" value="Glycolytic"/>
    <property type="match status" value="1"/>
</dbReference>
<dbReference type="NCBIfam" id="NF033379">
    <property type="entry name" value="FrucBisAld_I"/>
    <property type="match status" value="1"/>
</dbReference>
<evidence type="ECO:0000256" key="4">
    <source>
        <dbReference type="ARBA" id="ARBA00023152"/>
    </source>
</evidence>
<organism evidence="6">
    <name type="scientific">marine metagenome</name>
    <dbReference type="NCBI Taxonomy" id="408172"/>
    <lineage>
        <taxon>unclassified sequences</taxon>
        <taxon>metagenomes</taxon>
        <taxon>ecological metagenomes</taxon>
    </lineage>
</organism>
<comment type="similarity">
    <text evidence="2">Belongs to the class I fructose-bisphosphate aldolase family.</text>
</comment>
<dbReference type="EMBL" id="UINC01086567">
    <property type="protein sequence ID" value="SVC35152.1"/>
    <property type="molecule type" value="Genomic_DNA"/>
</dbReference>
<protein>
    <recommendedName>
        <fullName evidence="3">fructose-bisphosphate aldolase</fullName>
        <ecNumber evidence="3">4.1.2.13</ecNumber>
    </recommendedName>
</protein>
<evidence type="ECO:0000313" key="6">
    <source>
        <dbReference type="EMBL" id="SVC35152.1"/>
    </source>
</evidence>
<keyword evidence="5" id="KW-0456">Lyase</keyword>
<dbReference type="InterPro" id="IPR013785">
    <property type="entry name" value="Aldolase_TIM"/>
</dbReference>
<feature type="non-terminal residue" evidence="6">
    <location>
        <position position="206"/>
    </location>
</feature>
<accession>A0A382LJ90</accession>
<reference evidence="6" key="1">
    <citation type="submission" date="2018-05" db="EMBL/GenBank/DDBJ databases">
        <authorList>
            <person name="Lanie J.A."/>
            <person name="Ng W.-L."/>
            <person name="Kazmierczak K.M."/>
            <person name="Andrzejewski T.M."/>
            <person name="Davidsen T.M."/>
            <person name="Wayne K.J."/>
            <person name="Tettelin H."/>
            <person name="Glass J.I."/>
            <person name="Rusch D."/>
            <person name="Podicherti R."/>
            <person name="Tsui H.-C.T."/>
            <person name="Winkler M.E."/>
        </authorList>
    </citation>
    <scope>NUCLEOTIDE SEQUENCE</scope>
</reference>
<dbReference type="Gene3D" id="3.20.20.70">
    <property type="entry name" value="Aldolase class I"/>
    <property type="match status" value="1"/>
</dbReference>
<dbReference type="InterPro" id="IPR000741">
    <property type="entry name" value="FBA_I"/>
</dbReference>
<sequence length="206" mass="22324">MNLTQLSDIARAIVADGKGILAADESTPTIKKRFDSINVESNEANRQAYRSMLFTTNGASEFISGVILFDETIRQKASDGRSMVQVLKEAGMIPGIKVDKGAKPLSNCADETVTEGLDGLRGRCEEYFSLGARFAKWRAVIRIGSDIPSKNCIAVNAHALARYATLCQETGLVPIVEPEVLMDGSHDIDTCDVVTEATLRAVFPEL</sequence>
<dbReference type="AlphaFoldDB" id="A0A382LJ90"/>